<protein>
    <submittedName>
        <fullName evidence="3">Uncharacterized protein</fullName>
    </submittedName>
</protein>
<keyword evidence="5" id="KW-1185">Reference proteome</keyword>
<dbReference type="EMBL" id="JACHNC010000001">
    <property type="protein sequence ID" value="MBB4752556.1"/>
    <property type="molecule type" value="Genomic_DNA"/>
</dbReference>
<evidence type="ECO:0000256" key="1">
    <source>
        <dbReference type="SAM" id="MobiDB-lite"/>
    </source>
</evidence>
<evidence type="ECO:0000313" key="3">
    <source>
        <dbReference type="EMBL" id="MBB4752556.1"/>
    </source>
</evidence>
<reference evidence="3 4" key="1">
    <citation type="submission" date="2020-08" db="EMBL/GenBank/DDBJ databases">
        <title>Sequencing the genomes of 1000 actinobacteria strains.</title>
        <authorList>
            <person name="Klenk H.-P."/>
        </authorList>
    </citation>
    <scope>NUCLEOTIDE SEQUENCE [LARGE SCALE GENOMIC DNA]</scope>
    <source>
        <strain evidence="3 4">DSM 43150</strain>
    </source>
</reference>
<comment type="caution">
    <text evidence="3">The sequence shown here is derived from an EMBL/GenBank/DDBJ whole genome shotgun (WGS) entry which is preliminary data.</text>
</comment>
<dbReference type="EMBL" id="BOMP01000143">
    <property type="protein sequence ID" value="GIE44854.1"/>
    <property type="molecule type" value="Genomic_DNA"/>
</dbReference>
<dbReference type="Proteomes" id="UP000590511">
    <property type="component" value="Unassembled WGS sequence"/>
</dbReference>
<dbReference type="AlphaFoldDB" id="A0A7W7HL47"/>
<evidence type="ECO:0000313" key="2">
    <source>
        <dbReference type="EMBL" id="GIE44854.1"/>
    </source>
</evidence>
<evidence type="ECO:0000313" key="5">
    <source>
        <dbReference type="Proteomes" id="UP000631312"/>
    </source>
</evidence>
<organism evidence="3 4">
    <name type="scientific">Actinoplanes lobatus</name>
    <dbReference type="NCBI Taxonomy" id="113568"/>
    <lineage>
        <taxon>Bacteria</taxon>
        <taxon>Bacillati</taxon>
        <taxon>Actinomycetota</taxon>
        <taxon>Actinomycetes</taxon>
        <taxon>Micromonosporales</taxon>
        <taxon>Micromonosporaceae</taxon>
        <taxon>Actinoplanes</taxon>
    </lineage>
</organism>
<name>A0A7W7HL47_9ACTN</name>
<proteinExistence type="predicted"/>
<feature type="compositionally biased region" description="Gly residues" evidence="1">
    <location>
        <begin position="64"/>
        <end position="74"/>
    </location>
</feature>
<evidence type="ECO:0000313" key="4">
    <source>
        <dbReference type="Proteomes" id="UP000590511"/>
    </source>
</evidence>
<gene>
    <name evidence="2" type="ORF">Alo02nite_77520</name>
    <name evidence="3" type="ORF">BJ964_006717</name>
</gene>
<feature type="region of interest" description="Disordered" evidence="1">
    <location>
        <begin position="39"/>
        <end position="74"/>
    </location>
</feature>
<reference evidence="2 5" key="2">
    <citation type="submission" date="2021-01" db="EMBL/GenBank/DDBJ databases">
        <title>Whole genome shotgun sequence of Actinoplanes lobatus NBRC 12513.</title>
        <authorList>
            <person name="Komaki H."/>
            <person name="Tamura T."/>
        </authorList>
    </citation>
    <scope>NUCLEOTIDE SEQUENCE [LARGE SCALE GENOMIC DNA]</scope>
    <source>
        <strain evidence="2 5">NBRC 12513</strain>
    </source>
</reference>
<dbReference type="Proteomes" id="UP000631312">
    <property type="component" value="Unassembled WGS sequence"/>
</dbReference>
<sequence>MRDARVGGGVQDEAVVAACGCGRGRGGGDDVRLRQAGVGGGVDQTGTGAVPPRLAGDDGEGGDRGAGVGGGGVGGVGENRGDLFRAAGGRSVQAAHRVGVVVVRVGQARGEGGRSGGAGAGGRILVDAAGKAGMAGYDDGLDVAAGGVDGAGRPGGDVDDQVQIPRWHAGQCRKATIIVRSR</sequence>
<dbReference type="RefSeq" id="WP_188124383.1">
    <property type="nucleotide sequence ID" value="NZ_BOMP01000143.1"/>
</dbReference>
<accession>A0A7W7HL47</accession>